<dbReference type="Proteomes" id="UP001062846">
    <property type="component" value="Chromosome 2"/>
</dbReference>
<organism evidence="1 2">
    <name type="scientific">Rhododendron molle</name>
    <name type="common">Chinese azalea</name>
    <name type="synonym">Azalea mollis</name>
    <dbReference type="NCBI Taxonomy" id="49168"/>
    <lineage>
        <taxon>Eukaryota</taxon>
        <taxon>Viridiplantae</taxon>
        <taxon>Streptophyta</taxon>
        <taxon>Embryophyta</taxon>
        <taxon>Tracheophyta</taxon>
        <taxon>Spermatophyta</taxon>
        <taxon>Magnoliopsida</taxon>
        <taxon>eudicotyledons</taxon>
        <taxon>Gunneridae</taxon>
        <taxon>Pentapetalae</taxon>
        <taxon>asterids</taxon>
        <taxon>Ericales</taxon>
        <taxon>Ericaceae</taxon>
        <taxon>Ericoideae</taxon>
        <taxon>Rhodoreae</taxon>
        <taxon>Rhododendron</taxon>
    </lineage>
</organism>
<comment type="caution">
    <text evidence="1">The sequence shown here is derived from an EMBL/GenBank/DDBJ whole genome shotgun (WGS) entry which is preliminary data.</text>
</comment>
<dbReference type="EMBL" id="CM046389">
    <property type="protein sequence ID" value="KAI8569932.1"/>
    <property type="molecule type" value="Genomic_DNA"/>
</dbReference>
<evidence type="ECO:0000313" key="1">
    <source>
        <dbReference type="EMBL" id="KAI8569932.1"/>
    </source>
</evidence>
<proteinExistence type="predicted"/>
<name>A0ACC0PW08_RHOML</name>
<accession>A0ACC0PW08</accession>
<evidence type="ECO:0000313" key="2">
    <source>
        <dbReference type="Proteomes" id="UP001062846"/>
    </source>
</evidence>
<reference evidence="1" key="1">
    <citation type="submission" date="2022-02" db="EMBL/GenBank/DDBJ databases">
        <title>Plant Genome Project.</title>
        <authorList>
            <person name="Zhang R.-G."/>
        </authorList>
    </citation>
    <scope>NUCLEOTIDE SEQUENCE</scope>
    <source>
        <strain evidence="1">AT1</strain>
    </source>
</reference>
<protein>
    <submittedName>
        <fullName evidence="1">Uncharacterized protein</fullName>
    </submittedName>
</protein>
<gene>
    <name evidence="1" type="ORF">RHMOL_Rhmol02G0316300</name>
</gene>
<sequence>MRTMKGFESRPLHMAARLGSVAILKQLIAHDCQVDSRTEAGNIPLMIAAKPDQADCFLELIIAGADLGLLNNYRDSAMQLAKRSGFGSLVVSIIRHAILSE</sequence>
<keyword evidence="2" id="KW-1185">Reference proteome</keyword>